<comment type="caution">
    <text evidence="2">The sequence shown here is derived from an EMBL/GenBank/DDBJ whole genome shotgun (WGS) entry which is preliminary data.</text>
</comment>
<gene>
    <name evidence="2" type="ORF">GRI89_08955</name>
</gene>
<dbReference type="AlphaFoldDB" id="A0A6I4SXA2"/>
<keyword evidence="3" id="KW-1185">Reference proteome</keyword>
<sequence length="108" mass="11811">MRRVAAIAVLLACTAASPSPPGNATSTTVLTLPEKADTVCRDRIEQVRTERGLPKLQRETAQPEEPYFIAAVDKRVDGCSVMVMRNNTIDIRPLPKFDPKAPLVQPAQ</sequence>
<feature type="signal peptide" evidence="1">
    <location>
        <begin position="1"/>
        <end position="24"/>
    </location>
</feature>
<protein>
    <recommendedName>
        <fullName evidence="4">Lipoprotein</fullName>
    </recommendedName>
</protein>
<evidence type="ECO:0000313" key="2">
    <source>
        <dbReference type="EMBL" id="MXO59667.1"/>
    </source>
</evidence>
<evidence type="ECO:0000256" key="1">
    <source>
        <dbReference type="SAM" id="SignalP"/>
    </source>
</evidence>
<dbReference type="OrthoDB" id="7392086at2"/>
<keyword evidence="1" id="KW-0732">Signal</keyword>
<reference evidence="2 3" key="1">
    <citation type="submission" date="2019-12" db="EMBL/GenBank/DDBJ databases">
        <title>Genomic-based taxomic classification of the family Erythrobacteraceae.</title>
        <authorList>
            <person name="Xu L."/>
        </authorList>
    </citation>
    <scope>NUCLEOTIDE SEQUENCE [LARGE SCALE GENOMIC DNA]</scope>
    <source>
        <strain evidence="2 3">MCCC 1K01500</strain>
    </source>
</reference>
<evidence type="ECO:0008006" key="4">
    <source>
        <dbReference type="Google" id="ProtNLM"/>
    </source>
</evidence>
<dbReference type="Proteomes" id="UP000433652">
    <property type="component" value="Unassembled WGS sequence"/>
</dbReference>
<proteinExistence type="predicted"/>
<evidence type="ECO:0000313" key="3">
    <source>
        <dbReference type="Proteomes" id="UP000433652"/>
    </source>
</evidence>
<accession>A0A6I4SXA2</accession>
<dbReference type="RefSeq" id="WP_159794269.1">
    <property type="nucleotide sequence ID" value="NZ_WTYM01000036.1"/>
</dbReference>
<organism evidence="2 3">
    <name type="scientific">Croceibacterium salegens</name>
    <dbReference type="NCBI Taxonomy" id="1737568"/>
    <lineage>
        <taxon>Bacteria</taxon>
        <taxon>Pseudomonadati</taxon>
        <taxon>Pseudomonadota</taxon>
        <taxon>Alphaproteobacteria</taxon>
        <taxon>Sphingomonadales</taxon>
        <taxon>Erythrobacteraceae</taxon>
        <taxon>Croceibacterium</taxon>
    </lineage>
</organism>
<name>A0A6I4SXA2_9SPHN</name>
<feature type="chain" id="PRO_5026023198" description="Lipoprotein" evidence="1">
    <location>
        <begin position="25"/>
        <end position="108"/>
    </location>
</feature>
<dbReference type="EMBL" id="WTYM01000036">
    <property type="protein sequence ID" value="MXO59667.1"/>
    <property type="molecule type" value="Genomic_DNA"/>
</dbReference>